<protein>
    <submittedName>
        <fullName evidence="8">U2 small nuclear ribonucleoprotein A</fullName>
    </submittedName>
</protein>
<dbReference type="AlphaFoldDB" id="A0A915CT40"/>
<name>A0A915CT40_9BILA</name>
<dbReference type="Pfam" id="PF14580">
    <property type="entry name" value="LRR_9"/>
    <property type="match status" value="2"/>
</dbReference>
<dbReference type="SUPFAM" id="SSF52058">
    <property type="entry name" value="L domain-like"/>
    <property type="match status" value="1"/>
</dbReference>
<evidence type="ECO:0000256" key="2">
    <source>
        <dbReference type="ARBA" id="ARBA00022614"/>
    </source>
</evidence>
<evidence type="ECO:0000256" key="3">
    <source>
        <dbReference type="ARBA" id="ARBA00022737"/>
    </source>
</evidence>
<evidence type="ECO:0000313" key="7">
    <source>
        <dbReference type="Proteomes" id="UP000887574"/>
    </source>
</evidence>
<dbReference type="GO" id="GO:0005686">
    <property type="term" value="C:U2 snRNP"/>
    <property type="evidence" value="ECO:0007669"/>
    <property type="project" value="TreeGrafter"/>
</dbReference>
<evidence type="ECO:0000256" key="6">
    <source>
        <dbReference type="SAM" id="MobiDB-lite"/>
    </source>
</evidence>
<dbReference type="GO" id="GO:0000398">
    <property type="term" value="P:mRNA splicing, via spliceosome"/>
    <property type="evidence" value="ECO:0007669"/>
    <property type="project" value="InterPro"/>
</dbReference>
<evidence type="ECO:0000313" key="8">
    <source>
        <dbReference type="WBParaSite" id="jg12323"/>
    </source>
</evidence>
<keyword evidence="4" id="KW-0539">Nucleus</keyword>
<keyword evidence="3" id="KW-0677">Repeat</keyword>
<dbReference type="InterPro" id="IPR044640">
    <property type="entry name" value="RU2A"/>
</dbReference>
<dbReference type="InterPro" id="IPR032675">
    <property type="entry name" value="LRR_dom_sf"/>
</dbReference>
<dbReference type="PANTHER" id="PTHR10552">
    <property type="entry name" value="U2 SMALL NUCLEAR RIBONUCLEOPROTEIN A"/>
    <property type="match status" value="1"/>
</dbReference>
<dbReference type="WBParaSite" id="jg12323">
    <property type="protein sequence ID" value="jg12323"/>
    <property type="gene ID" value="jg12323"/>
</dbReference>
<dbReference type="GO" id="GO:0030620">
    <property type="term" value="F:U2 snRNA binding"/>
    <property type="evidence" value="ECO:0007669"/>
    <property type="project" value="InterPro"/>
</dbReference>
<reference evidence="8" key="1">
    <citation type="submission" date="2022-11" db="UniProtKB">
        <authorList>
            <consortium name="WormBaseParasite"/>
        </authorList>
    </citation>
    <scope>IDENTIFICATION</scope>
</reference>
<organism evidence="7 8">
    <name type="scientific">Ditylenchus dipsaci</name>
    <dbReference type="NCBI Taxonomy" id="166011"/>
    <lineage>
        <taxon>Eukaryota</taxon>
        <taxon>Metazoa</taxon>
        <taxon>Ecdysozoa</taxon>
        <taxon>Nematoda</taxon>
        <taxon>Chromadorea</taxon>
        <taxon>Rhabditida</taxon>
        <taxon>Tylenchina</taxon>
        <taxon>Tylenchomorpha</taxon>
        <taxon>Sphaerularioidea</taxon>
        <taxon>Anguinidae</taxon>
        <taxon>Anguininae</taxon>
        <taxon>Ditylenchus</taxon>
    </lineage>
</organism>
<evidence type="ECO:0000256" key="4">
    <source>
        <dbReference type="ARBA" id="ARBA00023242"/>
    </source>
</evidence>
<dbReference type="InterPro" id="IPR001611">
    <property type="entry name" value="Leu-rich_rpt"/>
</dbReference>
<dbReference type="Gene3D" id="3.80.10.10">
    <property type="entry name" value="Ribonuclease Inhibitor"/>
    <property type="match status" value="1"/>
</dbReference>
<feature type="region of interest" description="Disordered" evidence="6">
    <location>
        <begin position="127"/>
        <end position="150"/>
    </location>
</feature>
<comment type="similarity">
    <text evidence="5">Belongs to the U2 small nuclear ribonucleoprotein A family.</text>
</comment>
<dbReference type="Proteomes" id="UP000887574">
    <property type="component" value="Unplaced"/>
</dbReference>
<proteinExistence type="inferred from homology"/>
<evidence type="ECO:0000256" key="1">
    <source>
        <dbReference type="ARBA" id="ARBA00004123"/>
    </source>
</evidence>
<sequence length="150" mass="17146">MVRLSVDVFNETYHLVNETNQREICLRSMQMSTIENLGVIMDQFDVEIDKGIGGCLPNLKTLALTNNELAELADINPLVTRKKLEHLTMVGNPVAHKTNYRLHVIHVLKNVRVLYFEPVKDKEREAAKKLFGPTKNVTSLSKNKDEEMEL</sequence>
<comment type="subcellular location">
    <subcellularLocation>
        <location evidence="1">Nucleus</location>
    </subcellularLocation>
</comment>
<keyword evidence="7" id="KW-1185">Reference proteome</keyword>
<dbReference type="PROSITE" id="PS51450">
    <property type="entry name" value="LRR"/>
    <property type="match status" value="1"/>
</dbReference>
<accession>A0A915CT40</accession>
<keyword evidence="2" id="KW-0433">Leucine-rich repeat</keyword>
<dbReference type="PANTHER" id="PTHR10552:SF6">
    <property type="entry name" value="U2 SMALL NUCLEAR RIBONUCLEOPROTEIN A"/>
    <property type="match status" value="1"/>
</dbReference>
<evidence type="ECO:0000256" key="5">
    <source>
        <dbReference type="ARBA" id="ARBA00024196"/>
    </source>
</evidence>